<dbReference type="PANTHER" id="PTHR32285:SF48">
    <property type="entry name" value="PROTEIN TRICHOME BIREFRINGENCE-LIKE 19"/>
    <property type="match status" value="1"/>
</dbReference>
<reference evidence="2" key="1">
    <citation type="submission" date="2020-11" db="EMBL/GenBank/DDBJ databases">
        <authorList>
            <consortium name="DOE Joint Genome Institute"/>
            <person name="Ahrendt S."/>
            <person name="Riley R."/>
            <person name="Andreopoulos W."/>
            <person name="Labutti K."/>
            <person name="Pangilinan J."/>
            <person name="Ruiz-Duenas F.J."/>
            <person name="Barrasa J.M."/>
            <person name="Sanchez-Garcia M."/>
            <person name="Camarero S."/>
            <person name="Miyauchi S."/>
            <person name="Serrano A."/>
            <person name="Linde D."/>
            <person name="Babiker R."/>
            <person name="Drula E."/>
            <person name="Ayuso-Fernandez I."/>
            <person name="Pacheco R."/>
            <person name="Padilla G."/>
            <person name="Ferreira P."/>
            <person name="Barriuso J."/>
            <person name="Kellner H."/>
            <person name="Castanera R."/>
            <person name="Alfaro M."/>
            <person name="Ramirez L."/>
            <person name="Pisabarro A.G."/>
            <person name="Kuo A."/>
            <person name="Tritt A."/>
            <person name="Lipzen A."/>
            <person name="He G."/>
            <person name="Yan M."/>
            <person name="Ng V."/>
            <person name="Cullen D."/>
            <person name="Martin F."/>
            <person name="Rosso M.-N."/>
            <person name="Henrissat B."/>
            <person name="Hibbett D."/>
            <person name="Martinez A.T."/>
            <person name="Grigoriev I.V."/>
        </authorList>
    </citation>
    <scope>NUCLEOTIDE SEQUENCE</scope>
    <source>
        <strain evidence="2">CBS 247.69</strain>
    </source>
</reference>
<name>A0A9P5Y0V9_9AGAR</name>
<dbReference type="GO" id="GO:0016413">
    <property type="term" value="F:O-acetyltransferase activity"/>
    <property type="evidence" value="ECO:0007669"/>
    <property type="project" value="InterPro"/>
</dbReference>
<dbReference type="OrthoDB" id="630188at2759"/>
<dbReference type="AlphaFoldDB" id="A0A9P5Y0V9"/>
<accession>A0A9P5Y0V9</accession>
<evidence type="ECO:0000313" key="2">
    <source>
        <dbReference type="EMBL" id="KAF9460259.1"/>
    </source>
</evidence>
<dbReference type="EMBL" id="MU150301">
    <property type="protein sequence ID" value="KAF9460259.1"/>
    <property type="molecule type" value="Genomic_DNA"/>
</dbReference>
<evidence type="ECO:0000256" key="1">
    <source>
        <dbReference type="SAM" id="Phobius"/>
    </source>
</evidence>
<comment type="caution">
    <text evidence="2">The sequence shown here is derived from an EMBL/GenBank/DDBJ whole genome shotgun (WGS) entry which is preliminary data.</text>
</comment>
<keyword evidence="1" id="KW-1133">Transmembrane helix</keyword>
<gene>
    <name evidence="2" type="ORF">BDZ94DRAFT_1198179</name>
</gene>
<evidence type="ECO:0000313" key="3">
    <source>
        <dbReference type="Proteomes" id="UP000807353"/>
    </source>
</evidence>
<keyword evidence="1" id="KW-0472">Membrane</keyword>
<feature type="transmembrane region" description="Helical" evidence="1">
    <location>
        <begin position="9"/>
        <end position="26"/>
    </location>
</feature>
<keyword evidence="3" id="KW-1185">Reference proteome</keyword>
<dbReference type="PANTHER" id="PTHR32285">
    <property type="entry name" value="PROTEIN TRICHOME BIREFRINGENCE-LIKE 9-RELATED"/>
    <property type="match status" value="1"/>
</dbReference>
<protein>
    <submittedName>
        <fullName evidence="2">Uncharacterized protein</fullName>
    </submittedName>
</protein>
<dbReference type="Proteomes" id="UP000807353">
    <property type="component" value="Unassembled WGS sequence"/>
</dbReference>
<keyword evidence="1" id="KW-0812">Transmembrane</keyword>
<dbReference type="InterPro" id="IPR029962">
    <property type="entry name" value="TBL"/>
</dbReference>
<proteinExistence type="predicted"/>
<sequence>MPPARLSRVGLAVVFIGLVGFCLLFLDSSPLSDTPVKLNEPADGSKLIIQPPENITIPAPTPWCKPDECTTGRWLPRDPPFTTIAQFQAAYANRLDRLWKGCHAIPTTKPRTAEELDKANEDRLMKVMNWTWTPYSGQMRPWNADEFMIRLMRSPGGLILIGDSITQQHMHSLGYLLNQGDIQFDARQPHLPMHDHKNVHQLTLKPNVPKTLELLRRSGVPPSRLSRPVVTMLEDHMLIGEPEIRAITERLGASPTYHWYHDFQRVEGWEEFVENAAAPREGEAKSVTEDTVLMMNAGAHWSRHEFAMLPPRRTDKDEQARVKETYKQMMKLITGRMAPIPQLSVYYRSTSPGHPACERRATPYENGPSAEHAEQNVVGRLQALVDTDDLKKQRRRWDWDLFPVHNQIWKWTIRRLNRERAWRETRIAQGEVPGARWFYMDLWSQAVQRPDAHSEPGVDCLHWCLPTLLNNWSFHLHHSLFLESLPPTES</sequence>
<organism evidence="2 3">
    <name type="scientific">Collybia nuda</name>
    <dbReference type="NCBI Taxonomy" id="64659"/>
    <lineage>
        <taxon>Eukaryota</taxon>
        <taxon>Fungi</taxon>
        <taxon>Dikarya</taxon>
        <taxon>Basidiomycota</taxon>
        <taxon>Agaricomycotina</taxon>
        <taxon>Agaricomycetes</taxon>
        <taxon>Agaricomycetidae</taxon>
        <taxon>Agaricales</taxon>
        <taxon>Tricholomatineae</taxon>
        <taxon>Clitocybaceae</taxon>
        <taxon>Collybia</taxon>
    </lineage>
</organism>